<proteinExistence type="predicted"/>
<reference evidence="1" key="1">
    <citation type="journal article" date="2020" name="Nature">
        <title>Giant virus diversity and host interactions through global metagenomics.</title>
        <authorList>
            <person name="Schulz F."/>
            <person name="Roux S."/>
            <person name="Paez-Espino D."/>
            <person name="Jungbluth S."/>
            <person name="Walsh D.A."/>
            <person name="Denef V.J."/>
            <person name="McMahon K.D."/>
            <person name="Konstantinidis K.T."/>
            <person name="Eloe-Fadrosh E.A."/>
            <person name="Kyrpides N.C."/>
            <person name="Woyke T."/>
        </authorList>
    </citation>
    <scope>NUCLEOTIDE SEQUENCE</scope>
    <source>
        <strain evidence="1">GVMAG-M-3300010160-4</strain>
    </source>
</reference>
<sequence length="50" mass="5931">MDIVTESSENKLEPCLNKDKKNVDFDIKKSHFIKKLLMEYLKICESKNKN</sequence>
<organism evidence="1">
    <name type="scientific">viral metagenome</name>
    <dbReference type="NCBI Taxonomy" id="1070528"/>
    <lineage>
        <taxon>unclassified sequences</taxon>
        <taxon>metagenomes</taxon>
        <taxon>organismal metagenomes</taxon>
    </lineage>
</organism>
<evidence type="ECO:0000313" key="1">
    <source>
        <dbReference type="EMBL" id="QHS89837.1"/>
    </source>
</evidence>
<dbReference type="EMBL" id="MN739120">
    <property type="protein sequence ID" value="QHS89837.1"/>
    <property type="molecule type" value="Genomic_DNA"/>
</dbReference>
<name>A0A6C0BC49_9ZZZZ</name>
<dbReference type="AlphaFoldDB" id="A0A6C0BC49"/>
<accession>A0A6C0BC49</accession>
<protein>
    <submittedName>
        <fullName evidence="1">Uncharacterized protein</fullName>
    </submittedName>
</protein>